<sequence length="140" mass="16167">MHLNRIISVYNPKTNMFFLIYQFMASLFGLSHEDTIQEDPCEPDPTAAKETEKTSKAADQDGSVKINTRSLEASGLDWQKTWKPCCLMAFIPILNFIVIMTAIWVPQQSCCPCSENTTLIDEIPEPQEEIRGEKYRFWIW</sequence>
<organism evidence="3 4">
    <name type="scientific">Daphnia magna</name>
    <dbReference type="NCBI Taxonomy" id="35525"/>
    <lineage>
        <taxon>Eukaryota</taxon>
        <taxon>Metazoa</taxon>
        <taxon>Ecdysozoa</taxon>
        <taxon>Arthropoda</taxon>
        <taxon>Crustacea</taxon>
        <taxon>Branchiopoda</taxon>
        <taxon>Diplostraca</taxon>
        <taxon>Cladocera</taxon>
        <taxon>Anomopoda</taxon>
        <taxon>Daphniidae</taxon>
        <taxon>Daphnia</taxon>
    </lineage>
</organism>
<evidence type="ECO:0000313" key="3">
    <source>
        <dbReference type="EMBL" id="KZS09710.1"/>
    </source>
</evidence>
<gene>
    <name evidence="3" type="ORF">APZ42_026016</name>
</gene>
<keyword evidence="2" id="KW-0472">Membrane</keyword>
<keyword evidence="4" id="KW-1185">Reference proteome</keyword>
<protein>
    <submittedName>
        <fullName evidence="3">Uncharacterized protein</fullName>
    </submittedName>
</protein>
<evidence type="ECO:0000256" key="1">
    <source>
        <dbReference type="SAM" id="MobiDB-lite"/>
    </source>
</evidence>
<dbReference type="AlphaFoldDB" id="A0A162EE65"/>
<evidence type="ECO:0000256" key="2">
    <source>
        <dbReference type="SAM" id="Phobius"/>
    </source>
</evidence>
<feature type="region of interest" description="Disordered" evidence="1">
    <location>
        <begin position="37"/>
        <end position="62"/>
    </location>
</feature>
<comment type="caution">
    <text evidence="3">The sequence shown here is derived from an EMBL/GenBank/DDBJ whole genome shotgun (WGS) entry which is preliminary data.</text>
</comment>
<keyword evidence="2" id="KW-1133">Transmembrane helix</keyword>
<feature type="compositionally biased region" description="Basic and acidic residues" evidence="1">
    <location>
        <begin position="47"/>
        <end position="59"/>
    </location>
</feature>
<dbReference type="Proteomes" id="UP000076858">
    <property type="component" value="Unassembled WGS sequence"/>
</dbReference>
<accession>A0A162EE65</accession>
<evidence type="ECO:0000313" key="4">
    <source>
        <dbReference type="Proteomes" id="UP000076858"/>
    </source>
</evidence>
<keyword evidence="2" id="KW-0812">Transmembrane</keyword>
<feature type="transmembrane region" description="Helical" evidence="2">
    <location>
        <begin position="85"/>
        <end position="105"/>
    </location>
</feature>
<name>A0A162EE65_9CRUS</name>
<reference evidence="3 4" key="1">
    <citation type="submission" date="2016-03" db="EMBL/GenBank/DDBJ databases">
        <title>EvidentialGene: Evidence-directed Construction of Genes on Genomes.</title>
        <authorList>
            <person name="Gilbert D.G."/>
            <person name="Choi J.-H."/>
            <person name="Mockaitis K."/>
            <person name="Colbourne J."/>
            <person name="Pfrender M."/>
        </authorList>
    </citation>
    <scope>NUCLEOTIDE SEQUENCE [LARGE SCALE GENOMIC DNA]</scope>
    <source>
        <strain evidence="3 4">Xinb3</strain>
        <tissue evidence="3">Complete organism</tissue>
    </source>
</reference>
<proteinExistence type="predicted"/>
<dbReference type="EMBL" id="LRGB01002003">
    <property type="protein sequence ID" value="KZS09710.1"/>
    <property type="molecule type" value="Genomic_DNA"/>
</dbReference>